<dbReference type="Gene3D" id="3.10.110.10">
    <property type="entry name" value="Ubiquitin Conjugating Enzyme"/>
    <property type="match status" value="1"/>
</dbReference>
<dbReference type="OMA" id="MMYCHAI"/>
<proteinExistence type="inferred from homology"/>
<dbReference type="EMBL" id="GL832989">
    <property type="protein sequence ID" value="EGD79956.1"/>
    <property type="molecule type" value="Genomic_DNA"/>
</dbReference>
<protein>
    <submittedName>
        <fullName evidence="6">Ubiquitin-conjugating enzyme E2 A</fullName>
    </submittedName>
</protein>
<dbReference type="FunFam" id="3.10.110.10:FF:000090">
    <property type="entry name" value="Ubiquitin-conjugating enzyme E2-17 kDa"/>
    <property type="match status" value="1"/>
</dbReference>
<dbReference type="InterPro" id="IPR050113">
    <property type="entry name" value="Ub_conjugating_enzyme"/>
</dbReference>
<dbReference type="Proteomes" id="UP000007799">
    <property type="component" value="Unassembled WGS sequence"/>
</dbReference>
<dbReference type="STRING" id="946362.F2UQQ1"/>
<evidence type="ECO:0000313" key="7">
    <source>
        <dbReference type="Proteomes" id="UP000007799"/>
    </source>
</evidence>
<keyword evidence="7" id="KW-1185">Reference proteome</keyword>
<dbReference type="GO" id="GO:0016740">
    <property type="term" value="F:transferase activity"/>
    <property type="evidence" value="ECO:0007669"/>
    <property type="project" value="UniProtKB-KW"/>
</dbReference>
<accession>F2UQQ1</accession>
<dbReference type="PROSITE" id="PS00183">
    <property type="entry name" value="UBC_1"/>
    <property type="match status" value="1"/>
</dbReference>
<feature type="active site" description="Glycyl thioester intermediate" evidence="3">
    <location>
        <position position="88"/>
    </location>
</feature>
<name>F2UQQ1_SALR5</name>
<evidence type="ECO:0000313" key="6">
    <source>
        <dbReference type="EMBL" id="EGD79956.1"/>
    </source>
</evidence>
<dbReference type="CDD" id="cd23790">
    <property type="entry name" value="UBCc_UBE2A_2B"/>
    <property type="match status" value="1"/>
</dbReference>
<dbReference type="GeneID" id="16069107"/>
<organism evidence="7">
    <name type="scientific">Salpingoeca rosetta (strain ATCC 50818 / BSB-021)</name>
    <dbReference type="NCBI Taxonomy" id="946362"/>
    <lineage>
        <taxon>Eukaryota</taxon>
        <taxon>Choanoflagellata</taxon>
        <taxon>Craspedida</taxon>
        <taxon>Salpingoecidae</taxon>
        <taxon>Salpingoeca</taxon>
    </lineage>
</organism>
<dbReference type="SUPFAM" id="SSF54495">
    <property type="entry name" value="UBC-like"/>
    <property type="match status" value="1"/>
</dbReference>
<sequence length="161" mass="18113">MTTAARRRLLKDLKNLQRDPPQGILASPNSHNLLLWSAVIFGPPQTPFEDGVFKLTIEFTEEYPSKAPTVKFVNWIFHPNVYASGAICLDILQNRWSSTYNVAGILTSIQSLLDNPNPNSPANNDAATLYVEDTVAYERRVRECVEASWVDDHAKLQQEAQ</sequence>
<dbReference type="RefSeq" id="XP_004988577.1">
    <property type="nucleotide sequence ID" value="XM_004988520.1"/>
</dbReference>
<evidence type="ECO:0000256" key="2">
    <source>
        <dbReference type="ARBA" id="ARBA00022786"/>
    </source>
</evidence>
<dbReference type="KEGG" id="sre:PTSG_10238"/>
<evidence type="ECO:0000256" key="3">
    <source>
        <dbReference type="PROSITE-ProRule" id="PRU10133"/>
    </source>
</evidence>
<dbReference type="AlphaFoldDB" id="F2UQQ1"/>
<gene>
    <name evidence="6" type="ORF">PTSG_10238</name>
</gene>
<dbReference type="eggNOG" id="KOG0419">
    <property type="taxonomic scope" value="Eukaryota"/>
</dbReference>
<dbReference type="OrthoDB" id="9984419at2759"/>
<evidence type="ECO:0000256" key="1">
    <source>
        <dbReference type="ARBA" id="ARBA00022679"/>
    </source>
</evidence>
<dbReference type="SMART" id="SM00212">
    <property type="entry name" value="UBCc"/>
    <property type="match status" value="1"/>
</dbReference>
<comment type="similarity">
    <text evidence="4">Belongs to the ubiquitin-conjugating enzyme family.</text>
</comment>
<dbReference type="PANTHER" id="PTHR24067">
    <property type="entry name" value="UBIQUITIN-CONJUGATING ENZYME E2"/>
    <property type="match status" value="1"/>
</dbReference>
<dbReference type="Pfam" id="PF00179">
    <property type="entry name" value="UQ_con"/>
    <property type="match status" value="1"/>
</dbReference>
<dbReference type="PROSITE" id="PS50127">
    <property type="entry name" value="UBC_2"/>
    <property type="match status" value="1"/>
</dbReference>
<dbReference type="InterPro" id="IPR016135">
    <property type="entry name" value="UBQ-conjugating_enzyme/RWD"/>
</dbReference>
<reference evidence="6" key="1">
    <citation type="submission" date="2009-08" db="EMBL/GenBank/DDBJ databases">
        <title>Annotation of Salpingoeca rosetta.</title>
        <authorList>
            <consortium name="The Broad Institute Genome Sequencing Platform"/>
            <person name="Russ C."/>
            <person name="Cuomo C."/>
            <person name="Burger G."/>
            <person name="Gray M.W."/>
            <person name="Holland P.W.H."/>
            <person name="King N."/>
            <person name="Lang F.B.F."/>
            <person name="Roger A.J."/>
            <person name="Ruiz-Trillo I."/>
            <person name="Young S.K."/>
            <person name="Zeng Q."/>
            <person name="Gargeya S."/>
            <person name="Alvarado L."/>
            <person name="Berlin A."/>
            <person name="Chapman S.B."/>
            <person name="Chen Z."/>
            <person name="Freedman E."/>
            <person name="Gellesch M."/>
            <person name="Goldberg J."/>
            <person name="Griggs A."/>
            <person name="Gujja S."/>
            <person name="Heilman E."/>
            <person name="Heiman D."/>
            <person name="Howarth C."/>
            <person name="Mehta T."/>
            <person name="Neiman D."/>
            <person name="Pearson M."/>
            <person name="Roberts A."/>
            <person name="Saif S."/>
            <person name="Shea T."/>
            <person name="Shenoy N."/>
            <person name="Sisk P."/>
            <person name="Stolte C."/>
            <person name="Sykes S."/>
            <person name="White J."/>
            <person name="Yandava C."/>
            <person name="Haas B."/>
            <person name="Nusbaum C."/>
            <person name="Birren B."/>
        </authorList>
    </citation>
    <scope>NUCLEOTIDE SEQUENCE [LARGE SCALE GENOMIC DNA]</scope>
    <source>
        <strain evidence="6">ATCC 50818</strain>
    </source>
</reference>
<keyword evidence="4" id="KW-0067">ATP-binding</keyword>
<keyword evidence="1" id="KW-0808">Transferase</keyword>
<evidence type="ECO:0000256" key="4">
    <source>
        <dbReference type="RuleBase" id="RU362109"/>
    </source>
</evidence>
<feature type="domain" description="UBC core" evidence="5">
    <location>
        <begin position="4"/>
        <end position="150"/>
    </location>
</feature>
<dbReference type="InParanoid" id="F2UQQ1"/>
<keyword evidence="2 4" id="KW-0833">Ubl conjugation pathway</keyword>
<dbReference type="InterPro" id="IPR023313">
    <property type="entry name" value="UBQ-conjugating_AS"/>
</dbReference>
<dbReference type="GO" id="GO:0005524">
    <property type="term" value="F:ATP binding"/>
    <property type="evidence" value="ECO:0007669"/>
    <property type="project" value="UniProtKB-UniRule"/>
</dbReference>
<evidence type="ECO:0000259" key="5">
    <source>
        <dbReference type="PROSITE" id="PS50127"/>
    </source>
</evidence>
<keyword evidence="4" id="KW-0547">Nucleotide-binding</keyword>
<dbReference type="InterPro" id="IPR000608">
    <property type="entry name" value="UBC"/>
</dbReference>